<organism evidence="1 2">
    <name type="scientific">Lupinus albus</name>
    <name type="common">White lupine</name>
    <name type="synonym">Lupinus termis</name>
    <dbReference type="NCBI Taxonomy" id="3870"/>
    <lineage>
        <taxon>Eukaryota</taxon>
        <taxon>Viridiplantae</taxon>
        <taxon>Streptophyta</taxon>
        <taxon>Embryophyta</taxon>
        <taxon>Tracheophyta</taxon>
        <taxon>Spermatophyta</taxon>
        <taxon>Magnoliopsida</taxon>
        <taxon>eudicotyledons</taxon>
        <taxon>Gunneridae</taxon>
        <taxon>Pentapetalae</taxon>
        <taxon>rosids</taxon>
        <taxon>fabids</taxon>
        <taxon>Fabales</taxon>
        <taxon>Fabaceae</taxon>
        <taxon>Papilionoideae</taxon>
        <taxon>50 kb inversion clade</taxon>
        <taxon>genistoids sensu lato</taxon>
        <taxon>core genistoids</taxon>
        <taxon>Genisteae</taxon>
        <taxon>Lupinus</taxon>
    </lineage>
</organism>
<dbReference type="EMBL" id="WOCE01000014">
    <property type="protein sequence ID" value="KAE9599384.1"/>
    <property type="molecule type" value="Genomic_DNA"/>
</dbReference>
<dbReference type="AlphaFoldDB" id="A0A6A4PD18"/>
<evidence type="ECO:0000313" key="2">
    <source>
        <dbReference type="Proteomes" id="UP000447434"/>
    </source>
</evidence>
<comment type="caution">
    <text evidence="1">The sequence shown here is derived from an EMBL/GenBank/DDBJ whole genome shotgun (WGS) entry which is preliminary data.</text>
</comment>
<sequence length="73" mass="8372">MLCQIYHVTYMKLLQIAFLHAKLPIFIGLANKYLLYDMTTTLPTLLPLLLKNEFSIHSIGRHLLVKGNGDIVF</sequence>
<dbReference type="Proteomes" id="UP000447434">
    <property type="component" value="Chromosome 14"/>
</dbReference>
<keyword evidence="2" id="KW-1185">Reference proteome</keyword>
<name>A0A6A4PD18_LUPAL</name>
<proteinExistence type="predicted"/>
<gene>
    <name evidence="1" type="ORF">Lalb_Chr14g0361691</name>
</gene>
<accession>A0A6A4PD18</accession>
<protein>
    <submittedName>
        <fullName evidence="1">Uncharacterized protein</fullName>
    </submittedName>
</protein>
<reference evidence="2" key="1">
    <citation type="journal article" date="2020" name="Nat. Commun.">
        <title>Genome sequence of the cluster root forming white lupin.</title>
        <authorList>
            <person name="Hufnagel B."/>
            <person name="Marques A."/>
            <person name="Soriano A."/>
            <person name="Marques L."/>
            <person name="Divol F."/>
            <person name="Doumas P."/>
            <person name="Sallet E."/>
            <person name="Mancinotti D."/>
            <person name="Carrere S."/>
            <person name="Marande W."/>
            <person name="Arribat S."/>
            <person name="Keller J."/>
            <person name="Huneau C."/>
            <person name="Blein T."/>
            <person name="Aime D."/>
            <person name="Laguerre M."/>
            <person name="Taylor J."/>
            <person name="Schubert V."/>
            <person name="Nelson M."/>
            <person name="Geu-Flores F."/>
            <person name="Crespi M."/>
            <person name="Gallardo-Guerrero K."/>
            <person name="Delaux P.-M."/>
            <person name="Salse J."/>
            <person name="Berges H."/>
            <person name="Guyot R."/>
            <person name="Gouzy J."/>
            <person name="Peret B."/>
        </authorList>
    </citation>
    <scope>NUCLEOTIDE SEQUENCE [LARGE SCALE GENOMIC DNA]</scope>
    <source>
        <strain evidence="2">cv. Amiga</strain>
    </source>
</reference>
<evidence type="ECO:0000313" key="1">
    <source>
        <dbReference type="EMBL" id="KAE9599384.1"/>
    </source>
</evidence>